<sequence length="166" mass="18733">MNYEQAEDRARQILREGGSTCAQIAAETGLPEWHVVEMSHEIHEERDRLIGDIRSIIGALDRQEIVVPATYTAIVNIIELTELLATGRQVGKYEKSALLKTVVNIDNIDEVVFELKMMSQLCTVYMIQQLLNFTTDIYASVAHDILTERDSVLQAATETEPGKWDL</sequence>
<proteinExistence type="predicted"/>
<dbReference type="EMBL" id="QSUB01000005">
    <property type="protein sequence ID" value="RGN03794.1"/>
    <property type="molecule type" value="Genomic_DNA"/>
</dbReference>
<dbReference type="AlphaFoldDB" id="A0A3E5A509"/>
<comment type="caution">
    <text evidence="1">The sequence shown here is derived from an EMBL/GenBank/DDBJ whole genome shotgun (WGS) entry which is preliminary data.</text>
</comment>
<organism evidence="1 2">
    <name type="scientific">Blautia obeum</name>
    <dbReference type="NCBI Taxonomy" id="40520"/>
    <lineage>
        <taxon>Bacteria</taxon>
        <taxon>Bacillati</taxon>
        <taxon>Bacillota</taxon>
        <taxon>Clostridia</taxon>
        <taxon>Lachnospirales</taxon>
        <taxon>Lachnospiraceae</taxon>
        <taxon>Blautia</taxon>
    </lineage>
</organism>
<evidence type="ECO:0000313" key="1">
    <source>
        <dbReference type="EMBL" id="RGN03794.1"/>
    </source>
</evidence>
<protein>
    <submittedName>
        <fullName evidence="1">Uncharacterized protein</fullName>
    </submittedName>
</protein>
<reference evidence="1 2" key="1">
    <citation type="submission" date="2018-08" db="EMBL/GenBank/DDBJ databases">
        <title>A genome reference for cultivated species of the human gut microbiota.</title>
        <authorList>
            <person name="Zou Y."/>
            <person name="Xue W."/>
            <person name="Luo G."/>
        </authorList>
    </citation>
    <scope>NUCLEOTIDE SEQUENCE [LARGE SCALE GENOMIC DNA]</scope>
    <source>
        <strain evidence="1 2">OM06-11AA</strain>
    </source>
</reference>
<dbReference type="Proteomes" id="UP000261222">
    <property type="component" value="Unassembled WGS sequence"/>
</dbReference>
<accession>A0A3E5A509</accession>
<gene>
    <name evidence="1" type="ORF">DXB81_11640</name>
</gene>
<dbReference type="RefSeq" id="WP_117739361.1">
    <property type="nucleotide sequence ID" value="NZ_QSUB01000005.1"/>
</dbReference>
<name>A0A3E5A509_9FIRM</name>
<evidence type="ECO:0000313" key="2">
    <source>
        <dbReference type="Proteomes" id="UP000261222"/>
    </source>
</evidence>